<dbReference type="InterPro" id="IPR023476">
    <property type="entry name" value="Pep_tRNA_hydro_II_dom_sf"/>
</dbReference>
<evidence type="ECO:0000313" key="4">
    <source>
        <dbReference type="EMBL" id="AKK11758.1"/>
    </source>
</evidence>
<name>A0A0G3HIJ8_9CORY</name>
<dbReference type="PATRIC" id="fig|1072256.5.peg.1758"/>
<dbReference type="InterPro" id="IPR002833">
    <property type="entry name" value="PTH2"/>
</dbReference>
<protein>
    <recommendedName>
        <fullName evidence="1">peptidyl-tRNA hydrolase</fullName>
        <ecNumber evidence="1">3.1.1.29</ecNumber>
    </recommendedName>
</protein>
<evidence type="ECO:0000256" key="1">
    <source>
        <dbReference type="ARBA" id="ARBA00013260"/>
    </source>
</evidence>
<evidence type="ECO:0000313" key="5">
    <source>
        <dbReference type="Proteomes" id="UP000035548"/>
    </source>
</evidence>
<comment type="catalytic activity">
    <reaction evidence="3">
        <text>an N-acyl-L-alpha-aminoacyl-tRNA + H2O = an N-acyl-L-amino acid + a tRNA + H(+)</text>
        <dbReference type="Rhea" id="RHEA:54448"/>
        <dbReference type="Rhea" id="RHEA-COMP:10123"/>
        <dbReference type="Rhea" id="RHEA-COMP:13883"/>
        <dbReference type="ChEBI" id="CHEBI:15377"/>
        <dbReference type="ChEBI" id="CHEBI:15378"/>
        <dbReference type="ChEBI" id="CHEBI:59874"/>
        <dbReference type="ChEBI" id="CHEBI:78442"/>
        <dbReference type="ChEBI" id="CHEBI:138191"/>
        <dbReference type="EC" id="3.1.1.29"/>
    </reaction>
</comment>
<dbReference type="Pfam" id="PF01981">
    <property type="entry name" value="PTH2"/>
    <property type="match status" value="1"/>
</dbReference>
<reference evidence="4 5" key="1">
    <citation type="journal article" date="2015" name="Genome Announc.">
        <title>Virulence Factor Genes Detected in the Complete Genome Sequence of Corynebacterium uterequi DSM 45634, Isolated from the Uterus of a Maiden Mare.</title>
        <authorList>
            <person name="Ruckert C."/>
            <person name="Kriete M."/>
            <person name="Jaenicke S."/>
            <person name="Winkler A."/>
            <person name="Tauch A."/>
        </authorList>
    </citation>
    <scope>NUCLEOTIDE SEQUENCE [LARGE SCALE GENOMIC DNA]</scope>
    <source>
        <strain evidence="4 5">DSM 45634</strain>
    </source>
</reference>
<keyword evidence="5" id="KW-1185">Reference proteome</keyword>
<dbReference type="GO" id="GO:0004045">
    <property type="term" value="F:peptidyl-tRNA hydrolase activity"/>
    <property type="evidence" value="ECO:0007669"/>
    <property type="project" value="UniProtKB-EC"/>
</dbReference>
<reference evidence="5" key="2">
    <citation type="submission" date="2015-05" db="EMBL/GenBank/DDBJ databases">
        <title>Complete genome sequence of Corynebacterium uterequi DSM 45634, isolated from the uterus of a maiden mare.</title>
        <authorList>
            <person name="Ruckert C."/>
            <person name="Albersmeier A."/>
            <person name="Winkler A."/>
            <person name="Tauch A."/>
        </authorList>
    </citation>
    <scope>NUCLEOTIDE SEQUENCE [LARGE SCALE GENOMIC DNA]</scope>
    <source>
        <strain evidence="5">DSM 45634</strain>
    </source>
</reference>
<accession>A0A0G3HIJ8</accession>
<dbReference type="Proteomes" id="UP000035548">
    <property type="component" value="Chromosome"/>
</dbReference>
<dbReference type="RefSeq" id="WP_047260094.1">
    <property type="nucleotide sequence ID" value="NZ_CP011546.1"/>
</dbReference>
<organism evidence="4 5">
    <name type="scientific">Corynebacterium uterequi</name>
    <dbReference type="NCBI Taxonomy" id="1072256"/>
    <lineage>
        <taxon>Bacteria</taxon>
        <taxon>Bacillati</taxon>
        <taxon>Actinomycetota</taxon>
        <taxon>Actinomycetes</taxon>
        <taxon>Mycobacteriales</taxon>
        <taxon>Corynebacteriaceae</taxon>
        <taxon>Corynebacterium</taxon>
    </lineage>
</organism>
<gene>
    <name evidence="4" type="ORF">CUTER_08895</name>
</gene>
<dbReference type="Gene3D" id="3.40.1490.10">
    <property type="entry name" value="Bit1"/>
    <property type="match status" value="1"/>
</dbReference>
<sequence length="253" mass="26747">MPDAFDRLVDAVTRPRGENPDDPHTVQAMQIVLHLPKNDPPKRVAALTAAARAAVLVCLDHRADQPGAWQDALTPWYTHRIRKVVRRARNSGWERAQQLAGVTVDVDGAQARAFLPTRMDAVPAELRKLQVKGTDLPADGATMADVDASQPLILIDASLQMSAGKAAAQAGHAAMLLAAAWYQRDPASALQWAADACPLSVREVSGEEFAQAAALPTAATVVDAGFTEVAPGAITALGVARRDLLPGSGHQPS</sequence>
<dbReference type="EC" id="3.1.1.29" evidence="1"/>
<dbReference type="AlphaFoldDB" id="A0A0G3HIJ8"/>
<dbReference type="SUPFAM" id="SSF102462">
    <property type="entry name" value="Peptidyl-tRNA hydrolase II"/>
    <property type="match status" value="1"/>
</dbReference>
<dbReference type="KEGG" id="cut:CUTER_08895"/>
<evidence type="ECO:0000256" key="3">
    <source>
        <dbReference type="ARBA" id="ARBA00048707"/>
    </source>
</evidence>
<keyword evidence="2" id="KW-0378">Hydrolase</keyword>
<dbReference type="STRING" id="1072256.CUTER_08895"/>
<dbReference type="EMBL" id="CP011546">
    <property type="protein sequence ID" value="AKK11758.1"/>
    <property type="molecule type" value="Genomic_DNA"/>
</dbReference>
<proteinExistence type="predicted"/>
<evidence type="ECO:0000256" key="2">
    <source>
        <dbReference type="ARBA" id="ARBA00022801"/>
    </source>
</evidence>